<dbReference type="Gene3D" id="1.10.472.10">
    <property type="entry name" value="Cyclin-like"/>
    <property type="match status" value="1"/>
</dbReference>
<sequence length="80" mass="8972">KYRPSRLAAACLSLAQSLNGYSAWSDNLQFYSGYTASEVHSLVSVIRPILRQVQGTARKSYDKYAGRSRGYLSRKVVKLL</sequence>
<name>A0A391P5T8_9EUKA</name>
<dbReference type="InterPro" id="IPR004367">
    <property type="entry name" value="Cyclin_C-dom"/>
</dbReference>
<accession>A0A391P5T8</accession>
<comment type="caution">
    <text evidence="2">The sequence shown here is derived from an EMBL/GenBank/DDBJ whole genome shotgun (WGS) entry which is preliminary data.</text>
</comment>
<dbReference type="Proteomes" id="UP000265618">
    <property type="component" value="Unassembled WGS sequence"/>
</dbReference>
<feature type="domain" description="Cyclin C-terminal" evidence="1">
    <location>
        <begin position="1"/>
        <end position="71"/>
    </location>
</feature>
<protein>
    <recommendedName>
        <fullName evidence="1">Cyclin C-terminal domain-containing protein</fullName>
    </recommendedName>
</protein>
<dbReference type="SUPFAM" id="SSF47954">
    <property type="entry name" value="Cyclin-like"/>
    <property type="match status" value="1"/>
</dbReference>
<dbReference type="EMBL" id="BDIP01003834">
    <property type="protein sequence ID" value="GCA63512.1"/>
    <property type="molecule type" value="Genomic_DNA"/>
</dbReference>
<evidence type="ECO:0000313" key="2">
    <source>
        <dbReference type="EMBL" id="GCA63512.1"/>
    </source>
</evidence>
<proteinExistence type="predicted"/>
<dbReference type="AlphaFoldDB" id="A0A391P5T8"/>
<gene>
    <name evidence="2" type="ORF">KIPB_010368</name>
</gene>
<reference evidence="2 3" key="1">
    <citation type="journal article" date="2018" name="PLoS ONE">
        <title>The draft genome of Kipferlia bialata reveals reductive genome evolution in fornicate parasites.</title>
        <authorList>
            <person name="Tanifuji G."/>
            <person name="Takabayashi S."/>
            <person name="Kume K."/>
            <person name="Takagi M."/>
            <person name="Nakayama T."/>
            <person name="Kamikawa R."/>
            <person name="Inagaki Y."/>
            <person name="Hashimoto T."/>
        </authorList>
    </citation>
    <scope>NUCLEOTIDE SEQUENCE [LARGE SCALE GENOMIC DNA]</scope>
    <source>
        <strain evidence="2">NY0173</strain>
    </source>
</reference>
<feature type="non-terminal residue" evidence="2">
    <location>
        <position position="1"/>
    </location>
</feature>
<dbReference type="OrthoDB" id="5590282at2759"/>
<keyword evidence="3" id="KW-1185">Reference proteome</keyword>
<evidence type="ECO:0000259" key="1">
    <source>
        <dbReference type="Pfam" id="PF02984"/>
    </source>
</evidence>
<dbReference type="Pfam" id="PF02984">
    <property type="entry name" value="Cyclin_C"/>
    <property type="match status" value="1"/>
</dbReference>
<dbReference type="InterPro" id="IPR036915">
    <property type="entry name" value="Cyclin-like_sf"/>
</dbReference>
<evidence type="ECO:0000313" key="3">
    <source>
        <dbReference type="Proteomes" id="UP000265618"/>
    </source>
</evidence>
<organism evidence="2 3">
    <name type="scientific">Kipferlia bialata</name>
    <dbReference type="NCBI Taxonomy" id="797122"/>
    <lineage>
        <taxon>Eukaryota</taxon>
        <taxon>Metamonada</taxon>
        <taxon>Carpediemonas-like organisms</taxon>
        <taxon>Kipferlia</taxon>
    </lineage>
</organism>